<keyword evidence="4 6" id="KW-0808">Transferase</keyword>
<evidence type="ECO:0000256" key="3">
    <source>
        <dbReference type="ARBA" id="ARBA00012618"/>
    </source>
</evidence>
<accession>A0A9N9BD98</accession>
<proteinExistence type="inferred from homology"/>
<feature type="non-terminal residue" evidence="7">
    <location>
        <position position="1"/>
    </location>
</feature>
<dbReference type="OrthoDB" id="425211at2759"/>
<dbReference type="PIRSF" id="PIRSF000388">
    <property type="entry name" value="Pantoate_hydroxy_MeTrfase"/>
    <property type="match status" value="1"/>
</dbReference>
<evidence type="ECO:0000256" key="2">
    <source>
        <dbReference type="ARBA" id="ARBA00008676"/>
    </source>
</evidence>
<protein>
    <recommendedName>
        <fullName evidence="3 6">3-methyl-2-oxobutanoate hydroxymethyltransferase</fullName>
        <ecNumber evidence="3 6">2.1.2.11</ecNumber>
    </recommendedName>
</protein>
<dbReference type="GO" id="GO:0000287">
    <property type="term" value="F:magnesium ion binding"/>
    <property type="evidence" value="ECO:0007669"/>
    <property type="project" value="TreeGrafter"/>
</dbReference>
<feature type="non-terminal residue" evidence="7">
    <location>
        <position position="265"/>
    </location>
</feature>
<dbReference type="InterPro" id="IPR040442">
    <property type="entry name" value="Pyrv_kinase-like_dom_sf"/>
</dbReference>
<comment type="pathway">
    <text evidence="1 6">Cofactor biosynthesis; (R)-pantothenate biosynthesis; (R)-pantoate from 3-methyl-2-oxobutanoate: step 1/2.</text>
</comment>
<dbReference type="AlphaFoldDB" id="A0A9N9BD98"/>
<dbReference type="InterPro" id="IPR003700">
    <property type="entry name" value="Pantoate_hydroxy_MeTrfase"/>
</dbReference>
<dbReference type="EMBL" id="CAJVPV010003976">
    <property type="protein sequence ID" value="CAG8563972.1"/>
    <property type="molecule type" value="Genomic_DNA"/>
</dbReference>
<dbReference type="GO" id="GO:0005739">
    <property type="term" value="C:mitochondrion"/>
    <property type="evidence" value="ECO:0007669"/>
    <property type="project" value="TreeGrafter"/>
</dbReference>
<comment type="caution">
    <text evidence="7">The sequence shown here is derived from an EMBL/GenBank/DDBJ whole genome shotgun (WGS) entry which is preliminary data.</text>
</comment>
<dbReference type="Gene3D" id="3.20.20.60">
    <property type="entry name" value="Phosphoenolpyruvate-binding domains"/>
    <property type="match status" value="1"/>
</dbReference>
<organism evidence="7 8">
    <name type="scientific">Acaulospora morrowiae</name>
    <dbReference type="NCBI Taxonomy" id="94023"/>
    <lineage>
        <taxon>Eukaryota</taxon>
        <taxon>Fungi</taxon>
        <taxon>Fungi incertae sedis</taxon>
        <taxon>Mucoromycota</taxon>
        <taxon>Glomeromycotina</taxon>
        <taxon>Glomeromycetes</taxon>
        <taxon>Diversisporales</taxon>
        <taxon>Acaulosporaceae</taxon>
        <taxon>Acaulospora</taxon>
    </lineage>
</organism>
<dbReference type="PANTHER" id="PTHR20881">
    <property type="entry name" value="3-METHYL-2-OXOBUTANOATE HYDROXYMETHYLTRANSFERASE"/>
    <property type="match status" value="1"/>
</dbReference>
<comment type="similarity">
    <text evidence="2 6">Belongs to the PanB family.</text>
</comment>
<evidence type="ECO:0000256" key="5">
    <source>
        <dbReference type="ARBA" id="ARBA00049172"/>
    </source>
</evidence>
<evidence type="ECO:0000256" key="1">
    <source>
        <dbReference type="ARBA" id="ARBA00005033"/>
    </source>
</evidence>
<evidence type="ECO:0000256" key="6">
    <source>
        <dbReference type="RuleBase" id="RU362100"/>
    </source>
</evidence>
<dbReference type="GO" id="GO:0015940">
    <property type="term" value="P:pantothenate biosynthetic process"/>
    <property type="evidence" value="ECO:0007669"/>
    <property type="project" value="UniProtKB-KW"/>
</dbReference>
<dbReference type="CDD" id="cd06557">
    <property type="entry name" value="KPHMT-like"/>
    <property type="match status" value="1"/>
</dbReference>
<sequence length="265" mass="28669">MSSRYYSAVPSKKMIKSASKKITISHLYDLYKSNVPIAVMTAHDYPSGLFVEKAGIEICLVGDSLSMVALGYQTTNPITMEEMLHHCKAVARGAKTPFLVCDMPFGSYETSPTDALKNAIRLVKEGSMEGVKIEGGVEMAETIKKITDTGISVLGHIGLMPQRQSSLGGYRVQGKTAEKAFKILEDAFALQESGCFAIVLEAIPEPVGTIITKKLRIPTIGIGAGNGTSGQVLVQQDVLGVYDQFVPKFCKQYVDLDKIIVKALD</sequence>
<dbReference type="PANTHER" id="PTHR20881:SF0">
    <property type="entry name" value="3-METHYL-2-OXOBUTANOATE HYDROXYMETHYLTRANSFERASE"/>
    <property type="match status" value="1"/>
</dbReference>
<dbReference type="SUPFAM" id="SSF51621">
    <property type="entry name" value="Phosphoenolpyruvate/pyruvate domain"/>
    <property type="match status" value="1"/>
</dbReference>
<dbReference type="Pfam" id="PF02548">
    <property type="entry name" value="Pantoate_transf"/>
    <property type="match status" value="1"/>
</dbReference>
<evidence type="ECO:0000313" key="7">
    <source>
        <dbReference type="EMBL" id="CAG8563972.1"/>
    </source>
</evidence>
<comment type="catalytic activity">
    <reaction evidence="5 6">
        <text>(6R)-5,10-methylene-5,6,7,8-tetrahydrofolate + 3-methyl-2-oxobutanoate + H2O = 2-dehydropantoate + (6S)-5,6,7,8-tetrahydrofolate</text>
        <dbReference type="Rhea" id="RHEA:11824"/>
        <dbReference type="ChEBI" id="CHEBI:11561"/>
        <dbReference type="ChEBI" id="CHEBI:11851"/>
        <dbReference type="ChEBI" id="CHEBI:15377"/>
        <dbReference type="ChEBI" id="CHEBI:15636"/>
        <dbReference type="ChEBI" id="CHEBI:57453"/>
        <dbReference type="EC" id="2.1.2.11"/>
    </reaction>
</comment>
<keyword evidence="8" id="KW-1185">Reference proteome</keyword>
<name>A0A9N9BD98_9GLOM</name>
<reference evidence="7" key="1">
    <citation type="submission" date="2021-06" db="EMBL/GenBank/DDBJ databases">
        <authorList>
            <person name="Kallberg Y."/>
            <person name="Tangrot J."/>
            <person name="Rosling A."/>
        </authorList>
    </citation>
    <scope>NUCLEOTIDE SEQUENCE</scope>
    <source>
        <strain evidence="7">CL551</strain>
    </source>
</reference>
<dbReference type="GO" id="GO:0003864">
    <property type="term" value="F:3-methyl-2-oxobutanoate hydroxymethyltransferase activity"/>
    <property type="evidence" value="ECO:0007669"/>
    <property type="project" value="UniProtKB-EC"/>
</dbReference>
<comment type="function">
    <text evidence="6">Catalyzes the reversible reaction in which hydroxymethyl group from 5,10-methylenetetrahydrofolate is transferred onto alpha-ketoisovalerate to form ketopantoate.</text>
</comment>
<dbReference type="Proteomes" id="UP000789342">
    <property type="component" value="Unassembled WGS sequence"/>
</dbReference>
<keyword evidence="6" id="KW-0566">Pantothenate biosynthesis</keyword>
<dbReference type="FunFam" id="3.20.20.60:FF:000003">
    <property type="entry name" value="3-methyl-2-oxobutanoate hydroxymethyltransferase"/>
    <property type="match status" value="1"/>
</dbReference>
<gene>
    <name evidence="7" type="ORF">AMORRO_LOCUS6152</name>
</gene>
<evidence type="ECO:0000256" key="4">
    <source>
        <dbReference type="ARBA" id="ARBA00022679"/>
    </source>
</evidence>
<dbReference type="HAMAP" id="MF_00156">
    <property type="entry name" value="PanB"/>
    <property type="match status" value="1"/>
</dbReference>
<dbReference type="NCBIfam" id="NF001452">
    <property type="entry name" value="PRK00311.1"/>
    <property type="match status" value="1"/>
</dbReference>
<evidence type="ECO:0000313" key="8">
    <source>
        <dbReference type="Proteomes" id="UP000789342"/>
    </source>
</evidence>
<dbReference type="NCBIfam" id="TIGR00222">
    <property type="entry name" value="panB"/>
    <property type="match status" value="1"/>
</dbReference>
<dbReference type="EC" id="2.1.2.11" evidence="3 6"/>
<dbReference type="InterPro" id="IPR015813">
    <property type="entry name" value="Pyrv/PenolPyrv_kinase-like_dom"/>
</dbReference>